<dbReference type="GO" id="GO:0060628">
    <property type="term" value="P:regulation of ER to Golgi vesicle-mediated transport"/>
    <property type="evidence" value="ECO:0007669"/>
    <property type="project" value="TreeGrafter"/>
</dbReference>
<dbReference type="STRING" id="35525.A0A0P6C1E8"/>
<reference evidence="2 3" key="1">
    <citation type="submission" date="2016-03" db="EMBL/GenBank/DDBJ databases">
        <title>EvidentialGene: Evidence-directed Construction of Genes on Genomes.</title>
        <authorList>
            <person name="Gilbert D.G."/>
            <person name="Choi J.-H."/>
            <person name="Mockaitis K."/>
            <person name="Colbourne J."/>
            <person name="Pfrender M."/>
        </authorList>
    </citation>
    <scope>NUCLEOTIDE SEQUENCE [LARGE SCALE GENOMIC DNA]</scope>
    <source>
        <strain evidence="2 3">Xinb3</strain>
        <tissue evidence="2">Complete organism</tissue>
    </source>
</reference>
<comment type="similarity">
    <text evidence="1">Belongs to the RINT1 family.</text>
</comment>
<comment type="caution">
    <text evidence="2">The sequence shown here is derived from an EMBL/GenBank/DDBJ whole genome shotgun (WGS) entry which is preliminary data.</text>
</comment>
<dbReference type="PANTHER" id="PTHR13520:SF0">
    <property type="entry name" value="RAD50-INTERACTING PROTEIN 1"/>
    <property type="match status" value="1"/>
</dbReference>
<proteinExistence type="inferred from homology"/>
<dbReference type="PANTHER" id="PTHR13520">
    <property type="entry name" value="RAD50-INTERACTING PROTEIN 1 RINT-1"/>
    <property type="match status" value="1"/>
</dbReference>
<protein>
    <submittedName>
        <fullName evidence="2">RINT1-like protein</fullName>
    </submittedName>
</protein>
<dbReference type="Proteomes" id="UP000076858">
    <property type="component" value="Unassembled WGS sequence"/>
</dbReference>
<evidence type="ECO:0000313" key="3">
    <source>
        <dbReference type="Proteomes" id="UP000076858"/>
    </source>
</evidence>
<dbReference type="EMBL" id="LRGB01000687">
    <property type="protein sequence ID" value="KZS16859.1"/>
    <property type="molecule type" value="Genomic_DNA"/>
</dbReference>
<dbReference type="GO" id="GO:0006890">
    <property type="term" value="P:retrograde vesicle-mediated transport, Golgi to endoplasmic reticulum"/>
    <property type="evidence" value="ECO:0007669"/>
    <property type="project" value="InterPro"/>
</dbReference>
<dbReference type="GO" id="GO:0070939">
    <property type="term" value="C:Dsl1/NZR complex"/>
    <property type="evidence" value="ECO:0007669"/>
    <property type="project" value="InterPro"/>
</dbReference>
<dbReference type="FunFam" id="1.20.58.670:FF:000003">
    <property type="entry name" value="RAD50-interacting protein 1"/>
    <property type="match status" value="1"/>
</dbReference>
<dbReference type="InterPro" id="IPR042044">
    <property type="entry name" value="EXOC6PINT-1/Sec15/Tip20_C_dom2"/>
</dbReference>
<dbReference type="GO" id="GO:0006888">
    <property type="term" value="P:endoplasmic reticulum to Golgi vesicle-mediated transport"/>
    <property type="evidence" value="ECO:0007669"/>
    <property type="project" value="InterPro"/>
</dbReference>
<dbReference type="OrthoDB" id="2189254at2759"/>
<accession>A0A0P6C1E8</accession>
<organism evidence="2 3">
    <name type="scientific">Daphnia magna</name>
    <dbReference type="NCBI Taxonomy" id="35525"/>
    <lineage>
        <taxon>Eukaryota</taxon>
        <taxon>Metazoa</taxon>
        <taxon>Ecdysozoa</taxon>
        <taxon>Arthropoda</taxon>
        <taxon>Crustacea</taxon>
        <taxon>Branchiopoda</taxon>
        <taxon>Diplostraca</taxon>
        <taxon>Cladocera</taxon>
        <taxon>Anomopoda</taxon>
        <taxon>Daphniidae</taxon>
        <taxon>Daphnia</taxon>
    </lineage>
</organism>
<dbReference type="AlphaFoldDB" id="A0A0P6C1E8"/>
<dbReference type="Gene3D" id="1.20.58.670">
    <property type="entry name" value="Dsl1p vesicle tethering complex, Tip20p subunit, domain D"/>
    <property type="match status" value="1"/>
</dbReference>
<dbReference type="Pfam" id="PF04437">
    <property type="entry name" value="RINT1_TIP1"/>
    <property type="match status" value="1"/>
</dbReference>
<dbReference type="InterPro" id="IPR007528">
    <property type="entry name" value="RINT1_Tip20"/>
</dbReference>
<gene>
    <name evidence="2" type="ORF">APZ42_017485</name>
</gene>
<name>A0A0P6C1E8_9CRUS</name>
<keyword evidence="3" id="KW-1185">Reference proteome</keyword>
<sequence>MSEENPDLQRKIVKALNEEIGTDLKQLHKLKELYDETKAVQDNLREKLSLVSTEAPTKVQNTLKEVEELSQKLVTLEDQYSHLKIEAKSHLTSVDTFLSNFDSQLQEIERLELEFAYLKCVKTVEELSEKLQHSLQSNQDMEAVELYNKLVQHNCMLEQSQCDNLKKFANDTVIFWFELLKEKLRKEMQETLKLIQWPLISTNQEVLKTMPPPDVMSKFQLYFQCLEKIKIPPKQLEDASNFGDHVILSRFTSNSLALQELIYPLLKRFLYHFGGNRPTNRRDKPEWYMRQILQWIGDHAEFIETNVQPLYEPHNALTDFSRGLVQLAVEKLVKDTPVILEEDTILAHTIGEVLSFESELRTSFSYPSSQPSALLVLTQPQFFARWITLERAFAVEKMDILLISDTAWTCVSVDDSLEAEDDVRLTECGEGFLQMLLAITDRYKILPQPGHKLQFLDLQLELLDEFRIRLLQLAGQSKFHELFANRSSPNISPFLNTLTAVINVLDDWADLPFFVQLHSYKVQMENVERLAAEAISNDESSLPWLRTQAQTTKEEEGSVFDSIIELLKRMQEDLLRRLVEAVMLEVKAKSQPYRLDKWGSLPSPDEFIQLSLSPTGSAMLQAIAIGLLWLKDSLASTMFVEAWQKLAAQVNEFLLEELILQRQFNDGGAAQLSFDVQQNLIPLFGQYTTKPENYFKELKDACTLLRLPRPITLLLLETLAIAVQDSDNTLVRSNRAIFNGKQALKEQGIKKLSVEDALSVLRRRIL</sequence>
<evidence type="ECO:0000256" key="1">
    <source>
        <dbReference type="ARBA" id="ARBA00061158"/>
    </source>
</evidence>
<dbReference type="PROSITE" id="PS51386">
    <property type="entry name" value="RINT1_TIP20"/>
    <property type="match status" value="1"/>
</dbReference>
<evidence type="ECO:0000313" key="2">
    <source>
        <dbReference type="EMBL" id="KZS16859.1"/>
    </source>
</evidence>